<gene>
    <name evidence="6" type="ORF">Athens101428_384</name>
</gene>
<comment type="function">
    <text evidence="1">Involved in DNA recombination.</text>
</comment>
<evidence type="ECO:0000313" key="6">
    <source>
        <dbReference type="EMBL" id="TSC94285.1"/>
    </source>
</evidence>
<proteinExistence type="inferred from homology"/>
<dbReference type="Proteomes" id="UP000316495">
    <property type="component" value="Unassembled WGS sequence"/>
</dbReference>
<reference evidence="6 7" key="1">
    <citation type="submission" date="2017-07" db="EMBL/GenBank/DDBJ databases">
        <title>Mechanisms for carbon and nitrogen cycling indicate functional differentiation within the Candidate Phyla Radiation.</title>
        <authorList>
            <person name="Danczak R.E."/>
            <person name="Johnston M.D."/>
            <person name="Kenah C."/>
            <person name="Slattery M."/>
            <person name="Wrighton K.C."/>
            <person name="Wilkins M.J."/>
        </authorList>
    </citation>
    <scope>NUCLEOTIDE SEQUENCE [LARGE SCALE GENOMIC DNA]</scope>
    <source>
        <strain evidence="6">Athens1014_28</strain>
    </source>
</reference>
<organism evidence="6 7">
    <name type="scientific">Candidatus Berkelbacteria bacterium Athens1014_28</name>
    <dbReference type="NCBI Taxonomy" id="2017145"/>
    <lineage>
        <taxon>Bacteria</taxon>
        <taxon>Candidatus Berkelbacteria</taxon>
    </lineage>
</organism>
<comment type="caution">
    <text evidence="6">The sequence shown here is derived from an EMBL/GenBank/DDBJ whole genome shotgun (WGS) entry which is preliminary data.</text>
</comment>
<dbReference type="EMBL" id="VMGN01000017">
    <property type="protein sequence ID" value="TSC94285.1"/>
    <property type="molecule type" value="Genomic_DNA"/>
</dbReference>
<comment type="similarity">
    <text evidence="2">Belongs to the RmuC family.</text>
</comment>
<dbReference type="PANTHER" id="PTHR30563:SF0">
    <property type="entry name" value="DNA RECOMBINATION PROTEIN RMUC"/>
    <property type="match status" value="1"/>
</dbReference>
<name>A0A554LN10_9BACT</name>
<keyword evidence="5" id="KW-0812">Transmembrane</keyword>
<sequence length="179" mass="20350">MSQLILILIAIILVITMAVFVLIVYFSRKFRDLTEKNQNPEAFSLLNQNINSFSARLDQTNSAINERLDNAARVISAVNRELGSMSQIGSQLANFQEFLRSPKLRGGLGEQGLKDMLAQSLPHDLYKMQYQFRNGQIVDAIIKIDAGIIPIDSKFPLENFNRYLNLNGDEKQEAKNKFR</sequence>
<dbReference type="GO" id="GO:0006310">
    <property type="term" value="P:DNA recombination"/>
    <property type="evidence" value="ECO:0007669"/>
    <property type="project" value="UniProtKB-KW"/>
</dbReference>
<evidence type="ECO:0000256" key="2">
    <source>
        <dbReference type="ARBA" id="ARBA00009840"/>
    </source>
</evidence>
<feature type="non-terminal residue" evidence="6">
    <location>
        <position position="179"/>
    </location>
</feature>
<dbReference type="AlphaFoldDB" id="A0A554LN10"/>
<evidence type="ECO:0000256" key="3">
    <source>
        <dbReference type="ARBA" id="ARBA00023054"/>
    </source>
</evidence>
<keyword evidence="5" id="KW-0472">Membrane</keyword>
<keyword evidence="3" id="KW-0175">Coiled coil</keyword>
<keyword evidence="5" id="KW-1133">Transmembrane helix</keyword>
<evidence type="ECO:0000313" key="7">
    <source>
        <dbReference type="Proteomes" id="UP000316495"/>
    </source>
</evidence>
<feature type="transmembrane region" description="Helical" evidence="5">
    <location>
        <begin position="6"/>
        <end position="26"/>
    </location>
</feature>
<keyword evidence="4" id="KW-0233">DNA recombination</keyword>
<evidence type="ECO:0008006" key="8">
    <source>
        <dbReference type="Google" id="ProtNLM"/>
    </source>
</evidence>
<protein>
    <recommendedName>
        <fullName evidence="8">DNA recombination protein RmuC</fullName>
    </recommendedName>
</protein>
<dbReference type="PANTHER" id="PTHR30563">
    <property type="entry name" value="DNA RECOMBINATION PROTEIN RMUC"/>
    <property type="match status" value="1"/>
</dbReference>
<evidence type="ECO:0000256" key="1">
    <source>
        <dbReference type="ARBA" id="ARBA00003416"/>
    </source>
</evidence>
<accession>A0A554LN10</accession>
<evidence type="ECO:0000256" key="5">
    <source>
        <dbReference type="SAM" id="Phobius"/>
    </source>
</evidence>
<evidence type="ECO:0000256" key="4">
    <source>
        <dbReference type="ARBA" id="ARBA00023172"/>
    </source>
</evidence>
<dbReference type="Pfam" id="PF02646">
    <property type="entry name" value="RmuC"/>
    <property type="match status" value="1"/>
</dbReference>
<dbReference type="InterPro" id="IPR003798">
    <property type="entry name" value="DNA_recombination_RmuC"/>
</dbReference>